<feature type="region of interest" description="Disordered" evidence="1">
    <location>
        <begin position="15"/>
        <end position="36"/>
    </location>
</feature>
<protein>
    <recommendedName>
        <fullName evidence="2">DUF7869 domain-containing protein</fullName>
    </recommendedName>
</protein>
<proteinExistence type="predicted"/>
<evidence type="ECO:0000256" key="1">
    <source>
        <dbReference type="SAM" id="MobiDB-lite"/>
    </source>
</evidence>
<sequence length="589" mass="68438">MEEYDEMDKCVTISVTGKRKRRQQHNSARSKAKENRYSANDRIPRVICTHSNSALCRADTLTEMDIAYINEQLYSSHDKVKQDAVLLSHMDVMQCKRRRAKVKAEDKQRQRDLTVKYFVLKEDKTNVPVCQASFLSIFGVKKDRVHGVAKYWLENGKARPENRGGSRQKEEEAAKRETVRNHIQSFTCRASRYARRGGPGRQYLPSDLSVAQMHRMFLEQNHQQVSYSLYWSIFVYDFNLAFGHPAKDVCSSCVKFRNAIKEPDPSAEEKQKKILLYTLHRRRARQFYNILNEVGDTLTICFDMMENLVLPKSAVGQSYYSRQLYMYVFGVVRHHGRGEPQRCHEIHLYTWLEYQNSKDSNTVASALWHYLSSVARAELCQCQSLRLFSDSCYGQNKSIHLLSMLFALRSHLYPQLNVTYFLPIRGHSFLPADRVFERIEQDIRKKTTILMPEEYCEILRKHGNVHEYGKDWQCYNFRDEAARFTSSPRSFEISDARVLQVSGDTLGFKPVFTGEFSQHSVLKQGKKWCRFNPPLLPDVNCVKVAKRNDVMKLLGEIGVQKSVLGFYKRILSNAGVQDIAQDLEDCDED</sequence>
<dbReference type="PANTHER" id="PTHR10773">
    <property type="entry name" value="DNA-DIRECTED RNA POLYMERASES I, II, AND III SUBUNIT RPABC2"/>
    <property type="match status" value="1"/>
</dbReference>
<reference evidence="3" key="1">
    <citation type="submission" date="2021-02" db="EMBL/GenBank/DDBJ databases">
        <title>Comparative genomics reveals that relaxation of natural selection precedes convergent phenotypic evolution of cavefish.</title>
        <authorList>
            <person name="Peng Z."/>
        </authorList>
    </citation>
    <scope>NUCLEOTIDE SEQUENCE</scope>
    <source>
        <tissue evidence="3">Muscle</tissue>
    </source>
</reference>
<dbReference type="Pfam" id="PF25273">
    <property type="entry name" value="DUF7869"/>
    <property type="match status" value="1"/>
</dbReference>
<accession>A0A9W7T763</accession>
<dbReference type="Proteomes" id="UP001059041">
    <property type="component" value="Linkage Group LG22"/>
</dbReference>
<dbReference type="EMBL" id="JAFHDT010000022">
    <property type="protein sequence ID" value="KAI7793015.1"/>
    <property type="molecule type" value="Genomic_DNA"/>
</dbReference>
<dbReference type="PANTHER" id="PTHR10773:SF19">
    <property type="match status" value="1"/>
</dbReference>
<feature type="domain" description="DUF7869" evidence="2">
    <location>
        <begin position="322"/>
        <end position="453"/>
    </location>
</feature>
<feature type="compositionally biased region" description="Basic residues" evidence="1">
    <location>
        <begin position="17"/>
        <end position="30"/>
    </location>
</feature>
<keyword evidence="4" id="KW-1185">Reference proteome</keyword>
<gene>
    <name evidence="3" type="ORF">IRJ41_002017</name>
</gene>
<dbReference type="OrthoDB" id="8815124at2759"/>
<evidence type="ECO:0000313" key="4">
    <source>
        <dbReference type="Proteomes" id="UP001059041"/>
    </source>
</evidence>
<dbReference type="InterPro" id="IPR057191">
    <property type="entry name" value="DUF7869"/>
</dbReference>
<comment type="caution">
    <text evidence="3">The sequence shown here is derived from an EMBL/GenBank/DDBJ whole genome shotgun (WGS) entry which is preliminary data.</text>
</comment>
<organism evidence="3 4">
    <name type="scientific">Triplophysa rosa</name>
    <name type="common">Cave loach</name>
    <dbReference type="NCBI Taxonomy" id="992332"/>
    <lineage>
        <taxon>Eukaryota</taxon>
        <taxon>Metazoa</taxon>
        <taxon>Chordata</taxon>
        <taxon>Craniata</taxon>
        <taxon>Vertebrata</taxon>
        <taxon>Euteleostomi</taxon>
        <taxon>Actinopterygii</taxon>
        <taxon>Neopterygii</taxon>
        <taxon>Teleostei</taxon>
        <taxon>Ostariophysi</taxon>
        <taxon>Cypriniformes</taxon>
        <taxon>Nemacheilidae</taxon>
        <taxon>Triplophysa</taxon>
    </lineage>
</organism>
<evidence type="ECO:0000313" key="3">
    <source>
        <dbReference type="EMBL" id="KAI7793015.1"/>
    </source>
</evidence>
<name>A0A9W7T763_TRIRA</name>
<dbReference type="AlphaFoldDB" id="A0A9W7T763"/>
<evidence type="ECO:0000259" key="2">
    <source>
        <dbReference type="Pfam" id="PF25273"/>
    </source>
</evidence>